<dbReference type="EMBL" id="BPLR01005535">
    <property type="protein sequence ID" value="GIY03080.1"/>
    <property type="molecule type" value="Genomic_DNA"/>
</dbReference>
<feature type="compositionally biased region" description="Basic and acidic residues" evidence="1">
    <location>
        <begin position="766"/>
        <end position="790"/>
    </location>
</feature>
<evidence type="ECO:0000256" key="1">
    <source>
        <dbReference type="SAM" id="MobiDB-lite"/>
    </source>
</evidence>
<feature type="region of interest" description="Disordered" evidence="1">
    <location>
        <begin position="750"/>
        <end position="875"/>
    </location>
</feature>
<evidence type="ECO:0000313" key="3">
    <source>
        <dbReference type="EMBL" id="GIY03080.1"/>
    </source>
</evidence>
<feature type="region of interest" description="Disordered" evidence="1">
    <location>
        <begin position="271"/>
        <end position="395"/>
    </location>
</feature>
<feature type="region of interest" description="Disordered" evidence="1">
    <location>
        <begin position="495"/>
        <end position="542"/>
    </location>
</feature>
<feature type="chain" id="PRO_5043405528" evidence="2">
    <location>
        <begin position="26"/>
        <end position="901"/>
    </location>
</feature>
<protein>
    <submittedName>
        <fullName evidence="3">Uncharacterized protein</fullName>
    </submittedName>
</protein>
<keyword evidence="2" id="KW-0732">Signal</keyword>
<organism evidence="3 4">
    <name type="scientific">Caerostris extrusa</name>
    <name type="common">Bark spider</name>
    <name type="synonym">Caerostris bankana</name>
    <dbReference type="NCBI Taxonomy" id="172846"/>
    <lineage>
        <taxon>Eukaryota</taxon>
        <taxon>Metazoa</taxon>
        <taxon>Ecdysozoa</taxon>
        <taxon>Arthropoda</taxon>
        <taxon>Chelicerata</taxon>
        <taxon>Arachnida</taxon>
        <taxon>Araneae</taxon>
        <taxon>Araneomorphae</taxon>
        <taxon>Entelegynae</taxon>
        <taxon>Araneoidea</taxon>
        <taxon>Araneidae</taxon>
        <taxon>Caerostris</taxon>
    </lineage>
</organism>
<feature type="compositionally biased region" description="Basic and acidic residues" evidence="1">
    <location>
        <begin position="498"/>
        <end position="542"/>
    </location>
</feature>
<name>A0AAV4Q4Y7_CAEEX</name>
<feature type="compositionally biased region" description="Basic and acidic residues" evidence="1">
    <location>
        <begin position="857"/>
        <end position="875"/>
    </location>
</feature>
<comment type="caution">
    <text evidence="3">The sequence shown here is derived from an EMBL/GenBank/DDBJ whole genome shotgun (WGS) entry which is preliminary data.</text>
</comment>
<reference evidence="3 4" key="1">
    <citation type="submission" date="2021-06" db="EMBL/GenBank/DDBJ databases">
        <title>Caerostris extrusa draft genome.</title>
        <authorList>
            <person name="Kono N."/>
            <person name="Arakawa K."/>
        </authorList>
    </citation>
    <scope>NUCLEOTIDE SEQUENCE [LARGE SCALE GENOMIC DNA]</scope>
</reference>
<sequence length="901" mass="103796">MRGNERNVAFVLLFLPYSAVEGTFSQQISGINFSPFGSVLNNGWIGIKRYPIQNHDSVKSKSEYSYALYPLGKHQFLRIPVKGGLKVVPAPKNLELQKGKQLFLKHVPLITTLPLNDYSKLHISDHKHFLKERPLISIPETGKSISLINGLHLKTSHIPSHTAYSDEISHVEIDKPLSIVKSTYETHGFKTAQPIINLNGKRFSSLLSLHHKYPSLPILSHHKVSHIKDLVAGHDLIDSHNSEIGHGFLHDHHPVIDHDLTLSHHSDIEHHHSDFTHGHHSGIKHDFAHDHHSDTEHHHSDFTHGHHSDTEHHHSDFTHGHHSDTEHHHSDFTHGHHSGIKHDFTHGHHSGIKHDLTHSHHSTIGDDLTHSHHSTIGHDSYSHHSTIGHDSHSHHSDIEHALIKDHHSNIEHVLPHSHHSKIEHVLPHSHHSKIEHGLPHSHHSSIEDVLPHSHYSSIEDVLPHSHHSNIEHVSPHSHHSPIAHDLSHIHHSKSITHTHHDGTEDDLGHSHHSDIGHETHSQHDDTEDDIGHSHHSDIRPLTHSHHDEAEDDVGHIHHSHIEHNLPHIHEHGEIEHDYHHVHKPSHIEEDHDEGSKEEEEEVIEHINIDEESYEDDLKEDNAKEDHEKYRHVIKYKTREEKIDHEPPHHIENIKLWHRGYSQKKPDSDKVPLQKDIYKRFQGGQHRSKVHDSKDFRKLHDRYNAHYPTPVVKSYPSHFHIPKIPKPFNTVKYSGGRHPVRPVTEFVEQTYYSSPQHSEETEDISIEEGKSHEEQPKIEQQEQLHEDDYKTIPKIPIKSNSHRNHDKSSDFAKDVPAEKYVDASDSEGELDPYGTEENGSEHDGFDYEESQLFSTTERVTEKEHQDKEKSNLNRKNDEPLGKYILATYCFMKILFVVNQGKF</sequence>
<feature type="compositionally biased region" description="Basic and acidic residues" evidence="1">
    <location>
        <begin position="271"/>
        <end position="370"/>
    </location>
</feature>
<dbReference type="AlphaFoldDB" id="A0AAV4Q4Y7"/>
<gene>
    <name evidence="3" type="primary">AVEN_252294_1</name>
    <name evidence="3" type="ORF">CEXT_572161</name>
</gene>
<feature type="signal peptide" evidence="2">
    <location>
        <begin position="1"/>
        <end position="25"/>
    </location>
</feature>
<accession>A0AAV4Q4Y7</accession>
<proteinExistence type="predicted"/>
<evidence type="ECO:0000313" key="4">
    <source>
        <dbReference type="Proteomes" id="UP001054945"/>
    </source>
</evidence>
<feature type="compositionally biased region" description="Basic and acidic residues" evidence="1">
    <location>
        <begin position="805"/>
        <end position="821"/>
    </location>
</feature>
<keyword evidence="4" id="KW-1185">Reference proteome</keyword>
<evidence type="ECO:0000256" key="2">
    <source>
        <dbReference type="SAM" id="SignalP"/>
    </source>
</evidence>
<dbReference type="Proteomes" id="UP001054945">
    <property type="component" value="Unassembled WGS sequence"/>
</dbReference>